<dbReference type="AlphaFoldDB" id="A0AAV4B5B8"/>
<comment type="caution">
    <text evidence="1">The sequence shown here is derived from an EMBL/GenBank/DDBJ whole genome shotgun (WGS) entry which is preliminary data.</text>
</comment>
<dbReference type="Proteomes" id="UP000735302">
    <property type="component" value="Unassembled WGS sequence"/>
</dbReference>
<reference evidence="1 2" key="1">
    <citation type="journal article" date="2021" name="Elife">
        <title>Chloroplast acquisition without the gene transfer in kleptoplastic sea slugs, Plakobranchus ocellatus.</title>
        <authorList>
            <person name="Maeda T."/>
            <person name="Takahashi S."/>
            <person name="Yoshida T."/>
            <person name="Shimamura S."/>
            <person name="Takaki Y."/>
            <person name="Nagai Y."/>
            <person name="Toyoda A."/>
            <person name="Suzuki Y."/>
            <person name="Arimoto A."/>
            <person name="Ishii H."/>
            <person name="Satoh N."/>
            <person name="Nishiyama T."/>
            <person name="Hasebe M."/>
            <person name="Maruyama T."/>
            <person name="Minagawa J."/>
            <person name="Obokata J."/>
            <person name="Shigenobu S."/>
        </authorList>
    </citation>
    <scope>NUCLEOTIDE SEQUENCE [LARGE SCALE GENOMIC DNA]</scope>
</reference>
<protein>
    <submittedName>
        <fullName evidence="1">Uncharacterized protein</fullName>
    </submittedName>
</protein>
<accession>A0AAV4B5B8</accession>
<gene>
    <name evidence="1" type="ORF">PoB_004180900</name>
</gene>
<evidence type="ECO:0000313" key="2">
    <source>
        <dbReference type="Proteomes" id="UP000735302"/>
    </source>
</evidence>
<proteinExistence type="predicted"/>
<keyword evidence="2" id="KW-1185">Reference proteome</keyword>
<dbReference type="EMBL" id="BLXT01004605">
    <property type="protein sequence ID" value="GFO15304.1"/>
    <property type="molecule type" value="Genomic_DNA"/>
</dbReference>
<organism evidence="1 2">
    <name type="scientific">Plakobranchus ocellatus</name>
    <dbReference type="NCBI Taxonomy" id="259542"/>
    <lineage>
        <taxon>Eukaryota</taxon>
        <taxon>Metazoa</taxon>
        <taxon>Spiralia</taxon>
        <taxon>Lophotrochozoa</taxon>
        <taxon>Mollusca</taxon>
        <taxon>Gastropoda</taxon>
        <taxon>Heterobranchia</taxon>
        <taxon>Euthyneura</taxon>
        <taxon>Panpulmonata</taxon>
        <taxon>Sacoglossa</taxon>
        <taxon>Placobranchoidea</taxon>
        <taxon>Plakobranchidae</taxon>
        <taxon>Plakobranchus</taxon>
    </lineage>
</organism>
<name>A0AAV4B5B8_9GAST</name>
<sequence>MNHRALPSLCANPAPSLLLIKNPRGPVATAGYSIDVQARSGSAPVWSILDIGYRLKWLVDGFTPGVRNLLELSLGLREFN</sequence>
<evidence type="ECO:0000313" key="1">
    <source>
        <dbReference type="EMBL" id="GFO15304.1"/>
    </source>
</evidence>